<evidence type="ECO:0000256" key="6">
    <source>
        <dbReference type="ARBA" id="ARBA00012180"/>
    </source>
</evidence>
<dbReference type="NCBIfam" id="NF000594">
    <property type="entry name" value="PRK00015.1-1"/>
    <property type="match status" value="1"/>
</dbReference>
<dbReference type="GO" id="GO:0006298">
    <property type="term" value="P:mismatch repair"/>
    <property type="evidence" value="ECO:0007669"/>
    <property type="project" value="TreeGrafter"/>
</dbReference>
<evidence type="ECO:0000259" key="17">
    <source>
        <dbReference type="PROSITE" id="PS51975"/>
    </source>
</evidence>
<evidence type="ECO:0000256" key="4">
    <source>
        <dbReference type="ARBA" id="ARBA00004496"/>
    </source>
</evidence>
<evidence type="ECO:0000313" key="19">
    <source>
        <dbReference type="Proteomes" id="UP000001231"/>
    </source>
</evidence>
<comment type="function">
    <text evidence="3 14 16">Endonuclease that specifically degrades the RNA of RNA-DNA hybrids.</text>
</comment>
<dbReference type="OrthoDB" id="9803420at2"/>
<dbReference type="GO" id="GO:0003723">
    <property type="term" value="F:RNA binding"/>
    <property type="evidence" value="ECO:0007669"/>
    <property type="project" value="UniProtKB-UniRule"/>
</dbReference>
<feature type="binding site" evidence="14 15">
    <location>
        <position position="12"/>
    </location>
    <ligand>
        <name>a divalent metal cation</name>
        <dbReference type="ChEBI" id="CHEBI:60240"/>
    </ligand>
</feature>
<keyword evidence="19" id="KW-1185">Reference proteome</keyword>
<evidence type="ECO:0000256" key="11">
    <source>
        <dbReference type="ARBA" id="ARBA00022759"/>
    </source>
</evidence>
<feature type="binding site" evidence="14 15">
    <location>
        <position position="103"/>
    </location>
    <ligand>
        <name>a divalent metal cation</name>
        <dbReference type="ChEBI" id="CHEBI:60240"/>
    </ligand>
</feature>
<dbReference type="PANTHER" id="PTHR10954">
    <property type="entry name" value="RIBONUCLEASE H2 SUBUNIT A"/>
    <property type="match status" value="1"/>
</dbReference>
<dbReference type="STRING" id="523791.Kkor_1898"/>
<dbReference type="NCBIfam" id="NF000596">
    <property type="entry name" value="PRK00015.1-4"/>
    <property type="match status" value="1"/>
</dbReference>
<dbReference type="GO" id="GO:0005737">
    <property type="term" value="C:cytoplasm"/>
    <property type="evidence" value="ECO:0007669"/>
    <property type="project" value="UniProtKB-SubCell"/>
</dbReference>
<dbReference type="AlphaFoldDB" id="C7R5Y4"/>
<evidence type="ECO:0000256" key="2">
    <source>
        <dbReference type="ARBA" id="ARBA00001946"/>
    </source>
</evidence>
<evidence type="ECO:0000256" key="9">
    <source>
        <dbReference type="ARBA" id="ARBA00022722"/>
    </source>
</evidence>
<organism evidence="18 19">
    <name type="scientific">Kangiella koreensis (strain DSM 16069 / JCM 12317 / KCTC 12182 / SW-125)</name>
    <dbReference type="NCBI Taxonomy" id="523791"/>
    <lineage>
        <taxon>Bacteria</taxon>
        <taxon>Pseudomonadati</taxon>
        <taxon>Pseudomonadota</taxon>
        <taxon>Gammaproteobacteria</taxon>
        <taxon>Kangiellales</taxon>
        <taxon>Kangiellaceae</taxon>
        <taxon>Kangiella</taxon>
    </lineage>
</organism>
<comment type="subcellular location">
    <subcellularLocation>
        <location evidence="4 14">Cytoplasm</location>
    </subcellularLocation>
</comment>
<keyword evidence="12 14" id="KW-0378">Hydrolase</keyword>
<dbReference type="GO" id="GO:0004523">
    <property type="term" value="F:RNA-DNA hybrid ribonuclease activity"/>
    <property type="evidence" value="ECO:0007669"/>
    <property type="project" value="UniProtKB-UniRule"/>
</dbReference>
<evidence type="ECO:0000313" key="18">
    <source>
        <dbReference type="EMBL" id="ACV27308.1"/>
    </source>
</evidence>
<comment type="catalytic activity">
    <reaction evidence="1 14 15 16">
        <text>Endonucleolytic cleavage to 5'-phosphomonoester.</text>
        <dbReference type="EC" id="3.1.26.4"/>
    </reaction>
</comment>
<dbReference type="InterPro" id="IPR012337">
    <property type="entry name" value="RNaseH-like_sf"/>
</dbReference>
<evidence type="ECO:0000256" key="10">
    <source>
        <dbReference type="ARBA" id="ARBA00022723"/>
    </source>
</evidence>
<dbReference type="HAMAP" id="MF_00052_B">
    <property type="entry name" value="RNase_HII_B"/>
    <property type="match status" value="1"/>
</dbReference>
<dbReference type="FunCoup" id="C7R5Y4">
    <property type="interactions" value="341"/>
</dbReference>
<dbReference type="Proteomes" id="UP000001231">
    <property type="component" value="Chromosome"/>
</dbReference>
<comment type="cofactor">
    <cofactor evidence="14 15">
        <name>Mn(2+)</name>
        <dbReference type="ChEBI" id="CHEBI:29035"/>
    </cofactor>
    <cofactor evidence="14 15">
        <name>Mg(2+)</name>
        <dbReference type="ChEBI" id="CHEBI:18420"/>
    </cofactor>
    <text evidence="14 15">Manganese or magnesium. Binds 1 divalent metal ion per monomer in the absence of substrate. May bind a second metal ion after substrate binding.</text>
</comment>
<dbReference type="InterPro" id="IPR024567">
    <property type="entry name" value="RNase_HII/HIII_dom"/>
</dbReference>
<comment type="cofactor">
    <cofactor evidence="2">
        <name>Mg(2+)</name>
        <dbReference type="ChEBI" id="CHEBI:18420"/>
    </cofactor>
</comment>
<evidence type="ECO:0000256" key="5">
    <source>
        <dbReference type="ARBA" id="ARBA00007383"/>
    </source>
</evidence>
<dbReference type="HOGENOM" id="CLU_036532_3_2_6"/>
<comment type="similarity">
    <text evidence="5 14 16">Belongs to the RNase HII family.</text>
</comment>
<reference evidence="18 19" key="1">
    <citation type="journal article" date="2009" name="Stand. Genomic Sci.">
        <title>Complete genome sequence of Kangiella koreensis type strain (SW-125).</title>
        <authorList>
            <person name="Han C."/>
            <person name="Sikorski J."/>
            <person name="Lapidus A."/>
            <person name="Nolan M."/>
            <person name="Glavina Del Rio T."/>
            <person name="Tice H."/>
            <person name="Cheng J.F."/>
            <person name="Lucas S."/>
            <person name="Chen F."/>
            <person name="Copeland A."/>
            <person name="Ivanova N."/>
            <person name="Mavromatis K."/>
            <person name="Ovchinnikova G."/>
            <person name="Pati A."/>
            <person name="Bruce D."/>
            <person name="Goodwin L."/>
            <person name="Pitluck S."/>
            <person name="Chen A."/>
            <person name="Palaniappan K."/>
            <person name="Land M."/>
            <person name="Hauser L."/>
            <person name="Chang Y.J."/>
            <person name="Jeffries C.D."/>
            <person name="Chain P."/>
            <person name="Saunders E."/>
            <person name="Brettin T."/>
            <person name="Goker M."/>
            <person name="Tindall B.J."/>
            <person name="Bristow J."/>
            <person name="Eisen J.A."/>
            <person name="Markowitz V."/>
            <person name="Hugenholtz P."/>
            <person name="Kyrpides N.C."/>
            <person name="Klenk H.P."/>
            <person name="Detter J.C."/>
        </authorList>
    </citation>
    <scope>NUCLEOTIDE SEQUENCE [LARGE SCALE GENOMIC DNA]</scope>
    <source>
        <strain evidence="19">DSM 16069 / KCTC 12182 / SW-125</strain>
    </source>
</reference>
<dbReference type="NCBIfam" id="NF000595">
    <property type="entry name" value="PRK00015.1-3"/>
    <property type="match status" value="1"/>
</dbReference>
<dbReference type="GO" id="GO:0043137">
    <property type="term" value="P:DNA replication, removal of RNA primer"/>
    <property type="evidence" value="ECO:0007669"/>
    <property type="project" value="TreeGrafter"/>
</dbReference>
<dbReference type="InterPro" id="IPR001352">
    <property type="entry name" value="RNase_HII/HIII"/>
</dbReference>
<keyword evidence="8 14" id="KW-0963">Cytoplasm</keyword>
<sequence>MEQTILIAGVDEVGRGPLAGPVVAAAVILDPANPIVGLADSKKLTEKRREALSIEIKEKALAWSIARAEVEEIDRINILQASLLAMKRAVETLSHSPELALIDGNHCPELDCRMEAIIKGDSKEPAISAASILAKVARDTEMVEMEQTYPGYGFAKHKGYPTQQHREAIMQLGITPIHRRSYAPVQRMLDF</sequence>
<keyword evidence="9 14" id="KW-0540">Nuclease</keyword>
<accession>C7R5Y4</accession>
<dbReference type="FunFam" id="3.30.420.10:FF:000006">
    <property type="entry name" value="Ribonuclease HII"/>
    <property type="match status" value="1"/>
</dbReference>
<dbReference type="Pfam" id="PF01351">
    <property type="entry name" value="RNase_HII"/>
    <property type="match status" value="1"/>
</dbReference>
<evidence type="ECO:0000256" key="3">
    <source>
        <dbReference type="ARBA" id="ARBA00004065"/>
    </source>
</evidence>
<dbReference type="GO" id="GO:0032299">
    <property type="term" value="C:ribonuclease H2 complex"/>
    <property type="evidence" value="ECO:0007669"/>
    <property type="project" value="TreeGrafter"/>
</dbReference>
<dbReference type="EC" id="3.1.26.4" evidence="6 14"/>
<dbReference type="EMBL" id="CP001707">
    <property type="protein sequence ID" value="ACV27308.1"/>
    <property type="molecule type" value="Genomic_DNA"/>
</dbReference>
<dbReference type="KEGG" id="kko:Kkor_1898"/>
<name>C7R5Y4_KANKD</name>
<dbReference type="InParanoid" id="C7R5Y4"/>
<evidence type="ECO:0000256" key="15">
    <source>
        <dbReference type="PROSITE-ProRule" id="PRU01319"/>
    </source>
</evidence>
<evidence type="ECO:0000256" key="8">
    <source>
        <dbReference type="ARBA" id="ARBA00022490"/>
    </source>
</evidence>
<dbReference type="RefSeq" id="WP_015780913.1">
    <property type="nucleotide sequence ID" value="NC_013166.1"/>
</dbReference>
<evidence type="ECO:0000256" key="12">
    <source>
        <dbReference type="ARBA" id="ARBA00022801"/>
    </source>
</evidence>
<protein>
    <recommendedName>
        <fullName evidence="7 14">Ribonuclease HII</fullName>
        <shortName evidence="14">RNase HII</shortName>
        <ecNumber evidence="6 14">3.1.26.4</ecNumber>
    </recommendedName>
</protein>
<evidence type="ECO:0000256" key="16">
    <source>
        <dbReference type="RuleBase" id="RU003515"/>
    </source>
</evidence>
<dbReference type="InterPro" id="IPR022898">
    <property type="entry name" value="RNase_HII"/>
</dbReference>
<dbReference type="PROSITE" id="PS51975">
    <property type="entry name" value="RNASE_H_2"/>
    <property type="match status" value="1"/>
</dbReference>
<evidence type="ECO:0000256" key="13">
    <source>
        <dbReference type="ARBA" id="ARBA00023211"/>
    </source>
</evidence>
<dbReference type="CDD" id="cd07182">
    <property type="entry name" value="RNase_HII_bacteria_HII_like"/>
    <property type="match status" value="1"/>
</dbReference>
<keyword evidence="13 14" id="KW-0464">Manganese</keyword>
<evidence type="ECO:0000256" key="1">
    <source>
        <dbReference type="ARBA" id="ARBA00000077"/>
    </source>
</evidence>
<dbReference type="GO" id="GO:0030145">
    <property type="term" value="F:manganese ion binding"/>
    <property type="evidence" value="ECO:0007669"/>
    <property type="project" value="UniProtKB-UniRule"/>
</dbReference>
<dbReference type="PANTHER" id="PTHR10954:SF18">
    <property type="entry name" value="RIBONUCLEASE HII"/>
    <property type="match status" value="1"/>
</dbReference>
<evidence type="ECO:0000256" key="14">
    <source>
        <dbReference type="HAMAP-Rule" id="MF_00052"/>
    </source>
</evidence>
<feature type="binding site" evidence="14 15">
    <location>
        <position position="11"/>
    </location>
    <ligand>
        <name>a divalent metal cation</name>
        <dbReference type="ChEBI" id="CHEBI:60240"/>
    </ligand>
</feature>
<gene>
    <name evidence="14" type="primary">rnhB</name>
    <name evidence="18" type="ordered locus">Kkor_1898</name>
</gene>
<feature type="domain" description="RNase H type-2" evidence="17">
    <location>
        <begin position="5"/>
        <end position="191"/>
    </location>
</feature>
<proteinExistence type="inferred from homology"/>
<dbReference type="InterPro" id="IPR036397">
    <property type="entry name" value="RNaseH_sf"/>
</dbReference>
<keyword evidence="10 14" id="KW-0479">Metal-binding</keyword>
<evidence type="ECO:0000256" key="7">
    <source>
        <dbReference type="ARBA" id="ARBA00019179"/>
    </source>
</evidence>
<dbReference type="eggNOG" id="COG0164">
    <property type="taxonomic scope" value="Bacteria"/>
</dbReference>
<dbReference type="Gene3D" id="3.30.420.10">
    <property type="entry name" value="Ribonuclease H-like superfamily/Ribonuclease H"/>
    <property type="match status" value="1"/>
</dbReference>
<keyword evidence="11 14" id="KW-0255">Endonuclease</keyword>
<dbReference type="SUPFAM" id="SSF53098">
    <property type="entry name" value="Ribonuclease H-like"/>
    <property type="match status" value="1"/>
</dbReference>